<dbReference type="HOGENOM" id="CLU_2365624_0_0_1"/>
<organism evidence="1 2">
    <name type="scientific">Rhodnius prolixus</name>
    <name type="common">Triatomid bug</name>
    <dbReference type="NCBI Taxonomy" id="13249"/>
    <lineage>
        <taxon>Eukaryota</taxon>
        <taxon>Metazoa</taxon>
        <taxon>Ecdysozoa</taxon>
        <taxon>Arthropoda</taxon>
        <taxon>Hexapoda</taxon>
        <taxon>Insecta</taxon>
        <taxon>Pterygota</taxon>
        <taxon>Neoptera</taxon>
        <taxon>Paraneoptera</taxon>
        <taxon>Hemiptera</taxon>
        <taxon>Heteroptera</taxon>
        <taxon>Panheteroptera</taxon>
        <taxon>Cimicomorpha</taxon>
        <taxon>Reduviidae</taxon>
        <taxon>Triatominae</taxon>
        <taxon>Rhodnius</taxon>
    </lineage>
</organism>
<evidence type="ECO:0000313" key="2">
    <source>
        <dbReference type="Proteomes" id="UP000015103"/>
    </source>
</evidence>
<reference evidence="1" key="1">
    <citation type="submission" date="2015-05" db="UniProtKB">
        <authorList>
            <consortium name="EnsemblMetazoa"/>
        </authorList>
    </citation>
    <scope>IDENTIFICATION</scope>
</reference>
<evidence type="ECO:0000313" key="1">
    <source>
        <dbReference type="EnsemblMetazoa" id="RPRC002436-PA"/>
    </source>
</evidence>
<dbReference type="Proteomes" id="UP000015103">
    <property type="component" value="Unassembled WGS sequence"/>
</dbReference>
<dbReference type="EMBL" id="ACPB03022060">
    <property type="status" value="NOT_ANNOTATED_CDS"/>
    <property type="molecule type" value="Genomic_DNA"/>
</dbReference>
<keyword evidence="2" id="KW-1185">Reference proteome</keyword>
<accession>T1HEG4</accession>
<dbReference type="SUPFAM" id="SSF55781">
    <property type="entry name" value="GAF domain-like"/>
    <property type="match status" value="1"/>
</dbReference>
<name>T1HEG4_RHOPR</name>
<proteinExistence type="predicted"/>
<dbReference type="InParanoid" id="T1HEG4"/>
<dbReference type="AlphaFoldDB" id="T1HEG4"/>
<dbReference type="EnsemblMetazoa" id="RPRC002436-RA">
    <property type="protein sequence ID" value="RPRC002436-PA"/>
    <property type="gene ID" value="RPRC002436"/>
</dbReference>
<sequence length="96" mass="10875">KGSLHKHVFCFPLIAPSSNQLIGVIELFKDVDEEPYDEVEVEGVLNSAMWLVASIEEDYFELSRCRKANLPDLLLEMVLGFLQTDTPPLTLMSDMM</sequence>
<protein>
    <submittedName>
        <fullName evidence="1">Uncharacterized protein</fullName>
    </submittedName>
</protein>
<dbReference type="VEuPathDB" id="VectorBase:RPRC002436"/>